<dbReference type="AlphaFoldDB" id="M0E4Q8"/>
<dbReference type="PATRIC" id="fig|1227484.4.peg.453"/>
<organism evidence="1 2">
    <name type="scientific">Halorubrum saccharovorum DSM 1137</name>
    <dbReference type="NCBI Taxonomy" id="1227484"/>
    <lineage>
        <taxon>Archaea</taxon>
        <taxon>Methanobacteriati</taxon>
        <taxon>Methanobacteriota</taxon>
        <taxon>Stenosarchaea group</taxon>
        <taxon>Halobacteria</taxon>
        <taxon>Halobacteriales</taxon>
        <taxon>Haloferacaceae</taxon>
        <taxon>Halorubrum</taxon>
    </lineage>
</organism>
<sequence>MSEEFVVPCITILRFQEVKTITEGKQQILIFLFDVTTRLDLVMEISDLLPMIWHFGDTLSLISWTLNLPVVSLPWL</sequence>
<proteinExistence type="predicted"/>
<evidence type="ECO:0000313" key="1">
    <source>
        <dbReference type="EMBL" id="ELZ42770.1"/>
    </source>
</evidence>
<evidence type="ECO:0000313" key="2">
    <source>
        <dbReference type="Proteomes" id="UP000011514"/>
    </source>
</evidence>
<dbReference type="Proteomes" id="UP000011514">
    <property type="component" value="Unassembled WGS sequence"/>
</dbReference>
<dbReference type="STRING" id="1227484.C471_02220"/>
<dbReference type="EMBL" id="AOJE01000010">
    <property type="protein sequence ID" value="ELZ42770.1"/>
    <property type="molecule type" value="Genomic_DNA"/>
</dbReference>
<name>M0E4Q8_9EURY</name>
<protein>
    <submittedName>
        <fullName evidence="1">Uncharacterized protein</fullName>
    </submittedName>
</protein>
<comment type="caution">
    <text evidence="1">The sequence shown here is derived from an EMBL/GenBank/DDBJ whole genome shotgun (WGS) entry which is preliminary data.</text>
</comment>
<keyword evidence="2" id="KW-1185">Reference proteome</keyword>
<reference evidence="1 2" key="1">
    <citation type="journal article" date="2014" name="PLoS Genet.">
        <title>Phylogenetically driven sequencing of extremely halophilic archaea reveals strategies for static and dynamic osmo-response.</title>
        <authorList>
            <person name="Becker E.A."/>
            <person name="Seitzer P.M."/>
            <person name="Tritt A."/>
            <person name="Larsen D."/>
            <person name="Krusor M."/>
            <person name="Yao A.I."/>
            <person name="Wu D."/>
            <person name="Madern D."/>
            <person name="Eisen J.A."/>
            <person name="Darling A.E."/>
            <person name="Facciotti M.T."/>
        </authorList>
    </citation>
    <scope>NUCLEOTIDE SEQUENCE [LARGE SCALE GENOMIC DNA]</scope>
    <source>
        <strain evidence="1 2">DSM 1137</strain>
    </source>
</reference>
<gene>
    <name evidence="1" type="ORF">C471_02220</name>
</gene>
<accession>M0E4Q8</accession>